<dbReference type="PANTHER" id="PTHR33480:SF5">
    <property type="entry name" value="SI:DKEY-51D8.9"/>
    <property type="match status" value="1"/>
</dbReference>
<name>A0ABD0WA62_UMBPY</name>
<evidence type="ECO:0008006" key="4">
    <source>
        <dbReference type="Google" id="ProtNLM"/>
    </source>
</evidence>
<organism evidence="2 3">
    <name type="scientific">Umbra pygmaea</name>
    <name type="common">Eastern mudminnow</name>
    <dbReference type="NCBI Taxonomy" id="75934"/>
    <lineage>
        <taxon>Eukaryota</taxon>
        <taxon>Metazoa</taxon>
        <taxon>Chordata</taxon>
        <taxon>Craniata</taxon>
        <taxon>Vertebrata</taxon>
        <taxon>Euteleostomi</taxon>
        <taxon>Actinopterygii</taxon>
        <taxon>Neopterygii</taxon>
        <taxon>Teleostei</taxon>
        <taxon>Protacanthopterygii</taxon>
        <taxon>Esociformes</taxon>
        <taxon>Umbridae</taxon>
        <taxon>Umbra</taxon>
    </lineage>
</organism>
<proteinExistence type="predicted"/>
<evidence type="ECO:0000256" key="1">
    <source>
        <dbReference type="SAM" id="MobiDB-lite"/>
    </source>
</evidence>
<evidence type="ECO:0000313" key="2">
    <source>
        <dbReference type="EMBL" id="KAL0967831.1"/>
    </source>
</evidence>
<feature type="region of interest" description="Disordered" evidence="1">
    <location>
        <begin position="179"/>
        <end position="217"/>
    </location>
</feature>
<protein>
    <recommendedName>
        <fullName evidence="4">Tyr recombinase domain-containing protein</fullName>
    </recommendedName>
</protein>
<dbReference type="EMBL" id="JAGEUA010000008">
    <property type="protein sequence ID" value="KAL0967831.1"/>
    <property type="molecule type" value="Genomic_DNA"/>
</dbReference>
<evidence type="ECO:0000313" key="3">
    <source>
        <dbReference type="Proteomes" id="UP001557470"/>
    </source>
</evidence>
<reference evidence="2 3" key="1">
    <citation type="submission" date="2024-06" db="EMBL/GenBank/DDBJ databases">
        <authorList>
            <person name="Pan Q."/>
            <person name="Wen M."/>
            <person name="Jouanno E."/>
            <person name="Zahm M."/>
            <person name="Klopp C."/>
            <person name="Cabau C."/>
            <person name="Louis A."/>
            <person name="Berthelot C."/>
            <person name="Parey E."/>
            <person name="Roest Crollius H."/>
            <person name="Montfort J."/>
            <person name="Robinson-Rechavi M."/>
            <person name="Bouchez O."/>
            <person name="Lampietro C."/>
            <person name="Lopez Roques C."/>
            <person name="Donnadieu C."/>
            <person name="Postlethwait J."/>
            <person name="Bobe J."/>
            <person name="Verreycken H."/>
            <person name="Guiguen Y."/>
        </authorList>
    </citation>
    <scope>NUCLEOTIDE SEQUENCE [LARGE SCALE GENOMIC DNA]</scope>
    <source>
        <strain evidence="2">Up_M1</strain>
        <tissue evidence="2">Testis</tissue>
    </source>
</reference>
<dbReference type="AlphaFoldDB" id="A0ABD0WA62"/>
<gene>
    <name evidence="2" type="ORF">UPYG_G00257770</name>
</gene>
<accession>A0ABD0WA62</accession>
<comment type="caution">
    <text evidence="2">The sequence shown here is derived from an EMBL/GenBank/DDBJ whole genome shotgun (WGS) entry which is preliminary data.</text>
</comment>
<dbReference type="PANTHER" id="PTHR33480">
    <property type="entry name" value="SET DOMAIN-CONTAINING PROTEIN-RELATED"/>
    <property type="match status" value="1"/>
</dbReference>
<sequence length="217" mass="24228">MTLSAFRSRDRSELNEDIAICLSEFEKKMCQHFTRVEICGKRGRKVPVLLKPSVVSAMELLVETSEICGVPTANPYMFARPGALTNYRGGECLHKAACECGAKNPEALSSTKLRKHIATMSKVLNLEENEVDQLADFLGHDIRIHREYYRLPEGTLQLAKMSKVLMAMEKGTLSDFKGKKLDDIEINPEEQLDPASYALSSEEEDLSDMEVAGPSEI</sequence>
<dbReference type="Proteomes" id="UP001557470">
    <property type="component" value="Unassembled WGS sequence"/>
</dbReference>
<keyword evidence="3" id="KW-1185">Reference proteome</keyword>